<dbReference type="InterPro" id="IPR004089">
    <property type="entry name" value="MCPsignal_dom"/>
</dbReference>
<keyword evidence="5" id="KW-1185">Reference proteome</keyword>
<dbReference type="EMBL" id="JABXWD010000289">
    <property type="protein sequence ID" value="MBV6342591.1"/>
    <property type="molecule type" value="Genomic_DNA"/>
</dbReference>
<accession>A0ABS6S192</accession>
<sequence>MQSSRDLIPVAPNNAASLQKTSGAPAAIKTIDVKLHHMIKKLTTISKDTENEFLDLGVKLQNFSISCDSNSQQAATMVQSIESGSGFSAVALMDIFMEVYREIETSGTITINTRDSLTTLNDDLQKIPALTQFLKKLAHSITVIGTLIRIETARIAEADFNVMTEEVDRLASKIAQGTQEINASVKESNTYVQTICANMEPFIDAFDANLGSARARIEHIVSDLSYMDKQAKWLCERIGTRASEINPQIGHIVSSLQFHDMTRQQIEHVCEAFDDILKKVDNHSSDDEKDIIILHRWAVDALKIQVAQLNLVMQQTQQAFDGISRPLLRISELVEAQAEDANLLLEEEQSGKNKLLTVGTVLDSLVNILSVANNMTQDVMNYVNLTASKLEGLTSQVASIETISESINLLALNAIIKVSRIGTSAKGLNVLAEEISKLSTNAKGKIADGTAIINAILAMTSDFKGTLSTHLTQQVESSVQLTKQTRVAISELLASDKQLIRSMNEISKGTKKLKTEIEKVVAGITFEKITKERLSNVIGAIEQLIADITATIPEHDENDIEYAPDLTDMLKRYTMQSERIMHEMALAGEEASHPSDAGPDMWGDDGSGKKDDEDSMGDNVELF</sequence>
<dbReference type="Pfam" id="PF00015">
    <property type="entry name" value="MCPsignal"/>
    <property type="match status" value="1"/>
</dbReference>
<dbReference type="PROSITE" id="PS50111">
    <property type="entry name" value="CHEMOTAXIS_TRANSDUC_2"/>
    <property type="match status" value="1"/>
</dbReference>
<evidence type="ECO:0000313" key="4">
    <source>
        <dbReference type="EMBL" id="MBV6342591.1"/>
    </source>
</evidence>
<organism evidence="4 5">
    <name type="scientific">Candidatus Magnetobacterium casense</name>
    <dbReference type="NCBI Taxonomy" id="1455061"/>
    <lineage>
        <taxon>Bacteria</taxon>
        <taxon>Pseudomonadati</taxon>
        <taxon>Nitrospirota</taxon>
        <taxon>Thermodesulfovibrionia</taxon>
        <taxon>Thermodesulfovibrionales</taxon>
        <taxon>Candidatus Magnetobacteriaceae</taxon>
        <taxon>Candidatus Magnetobacterium</taxon>
    </lineage>
</organism>
<proteinExistence type="predicted"/>
<evidence type="ECO:0000256" key="2">
    <source>
        <dbReference type="SAM" id="MobiDB-lite"/>
    </source>
</evidence>
<dbReference type="RefSeq" id="WP_218253207.1">
    <property type="nucleotide sequence ID" value="NZ_JABXWD010000289.1"/>
</dbReference>
<name>A0ABS6S192_9BACT</name>
<feature type="region of interest" description="Disordered" evidence="2">
    <location>
        <begin position="588"/>
        <end position="623"/>
    </location>
</feature>
<keyword evidence="1" id="KW-0807">Transducer</keyword>
<evidence type="ECO:0000313" key="5">
    <source>
        <dbReference type="Proteomes" id="UP001196980"/>
    </source>
</evidence>
<evidence type="ECO:0000256" key="1">
    <source>
        <dbReference type="PROSITE-ProRule" id="PRU00284"/>
    </source>
</evidence>
<dbReference type="Proteomes" id="UP001196980">
    <property type="component" value="Unassembled WGS sequence"/>
</dbReference>
<evidence type="ECO:0000259" key="3">
    <source>
        <dbReference type="PROSITE" id="PS50111"/>
    </source>
</evidence>
<reference evidence="4 5" key="1">
    <citation type="journal article" date="2020" name="J Geophys Res Biogeosci">
        <title>Magnetotaxis as an Adaptation to Enable Bacterial Shuttling of Microbial Sulfur and Sulfur Cycling Across Aquatic Oxic#Anoxic Interfaces.</title>
        <authorList>
            <person name="Li J."/>
            <person name="Liu P."/>
            <person name="Wang J."/>
            <person name="Roberts A.P."/>
            <person name="Pan Y."/>
        </authorList>
    </citation>
    <scope>NUCLEOTIDE SEQUENCE [LARGE SCALE GENOMIC DNA]</scope>
    <source>
        <strain evidence="4 5">MYR-1_YQ</strain>
    </source>
</reference>
<feature type="domain" description="Methyl-accepting transducer" evidence="3">
    <location>
        <begin position="313"/>
        <end position="528"/>
    </location>
</feature>
<comment type="caution">
    <text evidence="4">The sequence shown here is derived from an EMBL/GenBank/DDBJ whole genome shotgun (WGS) entry which is preliminary data.</text>
</comment>
<gene>
    <name evidence="4" type="ORF">HWQ67_13460</name>
</gene>
<protein>
    <submittedName>
        <fullName evidence="4">Methyl-accepting chemotaxis protein</fullName>
    </submittedName>
</protein>